<reference evidence="1 2" key="2">
    <citation type="submission" date="2020-03" db="EMBL/GenBank/DDBJ databases">
        <title>Campylobacter portucalensis sp. nov., a new species of Campylobacter isolated from the reproductive tract of bulls.</title>
        <authorList>
            <person name="Silva M.F."/>
            <person name="Pereira G."/>
            <person name="Carneiro C."/>
            <person name="Hemphill A."/>
            <person name="Mateus L."/>
            <person name="Lopes-Da-Costa L."/>
            <person name="Silva E."/>
        </authorList>
    </citation>
    <scope>NUCLEOTIDE SEQUENCE [LARGE SCALE GENOMIC DNA]</scope>
    <source>
        <strain evidence="1 2">FMV-PI01</strain>
    </source>
</reference>
<dbReference type="EMBL" id="VWSJ01000001">
    <property type="protein sequence ID" value="MSN95741.1"/>
    <property type="molecule type" value="Genomic_DNA"/>
</dbReference>
<reference evidence="1 2" key="1">
    <citation type="submission" date="2019-09" db="EMBL/GenBank/DDBJ databases">
        <authorList>
            <person name="Silva M."/>
            <person name="Pereira G."/>
            <person name="Lopes-Da-Costa L."/>
            <person name="Silva E."/>
        </authorList>
    </citation>
    <scope>NUCLEOTIDE SEQUENCE [LARGE SCALE GENOMIC DNA]</scope>
    <source>
        <strain evidence="1 2">FMV-PI01</strain>
    </source>
</reference>
<gene>
    <name evidence="1" type="ORF">F1B92_00775</name>
</gene>
<evidence type="ECO:0008006" key="3">
    <source>
        <dbReference type="Google" id="ProtNLM"/>
    </source>
</evidence>
<dbReference type="PROSITE" id="PS51257">
    <property type="entry name" value="PROKAR_LIPOPROTEIN"/>
    <property type="match status" value="1"/>
</dbReference>
<name>A0A6L5WJ45_9BACT</name>
<dbReference type="AlphaFoldDB" id="A0A6L5WJ45"/>
<evidence type="ECO:0000313" key="2">
    <source>
        <dbReference type="Proteomes" id="UP000476338"/>
    </source>
</evidence>
<organism evidence="1 2">
    <name type="scientific">Campylobacter portucalensis</name>
    <dbReference type="NCBI Taxonomy" id="2608384"/>
    <lineage>
        <taxon>Bacteria</taxon>
        <taxon>Pseudomonadati</taxon>
        <taxon>Campylobacterota</taxon>
        <taxon>Epsilonproteobacteria</taxon>
        <taxon>Campylobacterales</taxon>
        <taxon>Campylobacteraceae</taxon>
        <taxon>Campylobacter</taxon>
    </lineage>
</organism>
<dbReference type="Proteomes" id="UP000476338">
    <property type="component" value="Unassembled WGS sequence"/>
</dbReference>
<accession>A0A6L5WJ45</accession>
<sequence>MRAKNIFFLIFIGIFFVSCAKTGLNRSKSAIFTIKSPLIKINDAGFIDFGKKKIRLQIYNSGVGLFEMDIKDKICYNGICEDEIKFNEKFFKFKHYRGFFKDILAKKPIYNAKNLIKTECGFRQEVINLQYEICNKKISFNDKKNEIKIIIKEMD</sequence>
<dbReference type="RefSeq" id="WP_154570012.1">
    <property type="nucleotide sequence ID" value="NZ_VWSJ01000001.1"/>
</dbReference>
<evidence type="ECO:0000313" key="1">
    <source>
        <dbReference type="EMBL" id="MSN95741.1"/>
    </source>
</evidence>
<comment type="caution">
    <text evidence="1">The sequence shown here is derived from an EMBL/GenBank/DDBJ whole genome shotgun (WGS) entry which is preliminary data.</text>
</comment>
<keyword evidence="2" id="KW-1185">Reference proteome</keyword>
<proteinExistence type="predicted"/>
<protein>
    <recommendedName>
        <fullName evidence="3">Lipoprotein</fullName>
    </recommendedName>
</protein>